<dbReference type="SMART" id="SM00355">
    <property type="entry name" value="ZnF_C2H2"/>
    <property type="match status" value="3"/>
</dbReference>
<dbReference type="InterPro" id="IPR013087">
    <property type="entry name" value="Znf_C2H2_type"/>
</dbReference>
<dbReference type="Pfam" id="PF13912">
    <property type="entry name" value="zf-C2H2_6"/>
    <property type="match status" value="3"/>
</dbReference>
<organism evidence="4 5">
    <name type="scientific">Acacia crassicarpa</name>
    <name type="common">northern wattle</name>
    <dbReference type="NCBI Taxonomy" id="499986"/>
    <lineage>
        <taxon>Eukaryota</taxon>
        <taxon>Viridiplantae</taxon>
        <taxon>Streptophyta</taxon>
        <taxon>Embryophyta</taxon>
        <taxon>Tracheophyta</taxon>
        <taxon>Spermatophyta</taxon>
        <taxon>Magnoliopsida</taxon>
        <taxon>eudicotyledons</taxon>
        <taxon>Gunneridae</taxon>
        <taxon>Pentapetalae</taxon>
        <taxon>rosids</taxon>
        <taxon>fabids</taxon>
        <taxon>Fabales</taxon>
        <taxon>Fabaceae</taxon>
        <taxon>Caesalpinioideae</taxon>
        <taxon>mimosoid clade</taxon>
        <taxon>Acacieae</taxon>
        <taxon>Acacia</taxon>
    </lineage>
</organism>
<dbReference type="PANTHER" id="PTHR46869:SF1">
    <property type="entry name" value="C2H2-LIKE ZINC FINGER PROTEIN"/>
    <property type="match status" value="1"/>
</dbReference>
<gene>
    <name evidence="4" type="ORF">QN277_004074</name>
</gene>
<evidence type="ECO:0000256" key="1">
    <source>
        <dbReference type="PROSITE-ProRule" id="PRU00042"/>
    </source>
</evidence>
<keyword evidence="5" id="KW-1185">Reference proteome</keyword>
<evidence type="ECO:0000256" key="2">
    <source>
        <dbReference type="SAM" id="MobiDB-lite"/>
    </source>
</evidence>
<dbReference type="EMBL" id="JAWXYG010000010">
    <property type="protein sequence ID" value="KAK4261020.1"/>
    <property type="molecule type" value="Genomic_DNA"/>
</dbReference>
<feature type="region of interest" description="Disordered" evidence="2">
    <location>
        <begin position="158"/>
        <end position="178"/>
    </location>
</feature>
<evidence type="ECO:0000313" key="5">
    <source>
        <dbReference type="Proteomes" id="UP001293593"/>
    </source>
</evidence>
<proteinExistence type="predicted"/>
<feature type="compositionally biased region" description="Polar residues" evidence="2">
    <location>
        <begin position="158"/>
        <end position="170"/>
    </location>
</feature>
<dbReference type="AlphaFoldDB" id="A0AAE1K0M8"/>
<keyword evidence="1" id="KW-0479">Metal-binding</keyword>
<reference evidence="4" key="1">
    <citation type="submission" date="2023-10" db="EMBL/GenBank/DDBJ databases">
        <title>Chromosome-level genome of the transformable northern wattle, Acacia crassicarpa.</title>
        <authorList>
            <person name="Massaro I."/>
            <person name="Sinha N.R."/>
            <person name="Poethig S."/>
            <person name="Leichty A.R."/>
        </authorList>
    </citation>
    <scope>NUCLEOTIDE SEQUENCE</scope>
    <source>
        <strain evidence="4">Acra3RX</strain>
        <tissue evidence="4">Leaf</tissue>
    </source>
</reference>
<feature type="domain" description="C2H2-type" evidence="3">
    <location>
        <begin position="114"/>
        <end position="141"/>
    </location>
</feature>
<dbReference type="PROSITE" id="PS00028">
    <property type="entry name" value="ZINC_FINGER_C2H2_1"/>
    <property type="match status" value="3"/>
</dbReference>
<accession>A0AAE1K0M8</accession>
<feature type="compositionally biased region" description="Polar residues" evidence="2">
    <location>
        <begin position="35"/>
        <end position="48"/>
    </location>
</feature>
<dbReference type="InterPro" id="IPR036236">
    <property type="entry name" value="Znf_C2H2_sf"/>
</dbReference>
<keyword evidence="1" id="KW-0863">Zinc-finger</keyword>
<comment type="caution">
    <text evidence="4">The sequence shown here is derived from an EMBL/GenBank/DDBJ whole genome shotgun (WGS) entry which is preliminary data.</text>
</comment>
<feature type="domain" description="C2H2-type" evidence="3">
    <location>
        <begin position="6"/>
        <end position="33"/>
    </location>
</feature>
<sequence length="546" mass="61513">MEEKKFVCKYCNKKYPCGKSLGGHIKTHMTAKHYSSLQSKEGRTNNADDSVVKFDGGRRKRKRDFGSEEEEEDEAGNPIYGLRENPKKTTRFVHSKVVNVVAGTQQQQQQQQERFCKECGKGFLSLKALCGHMACHSEKDKGMMNNSGFSMKQKLVVGSQSDTETSSSPNHPRRCRRTRFKTVKTDKNDHHPSFVSLANGSSSASEVEQEQEEVARCLMLLSKDTSHKGRFVLPTESSDNNSVVVEAKSPPMNTIITLKNGKQSCVSNGFEMVKDKKKKKVVQYNNGIKLKKSAEIVDSDDSDSGYFRNGPKKLEFSIDGYPRNREFKTPKVELRSGCEFDQSYDAESRKKMLIKNRGRTRSTEPRKLILEDLDYNTITDGSTREELINWRKRPRYEDSLCQNNSVGVSCKRTPNGFHRELPLKPPESLKSEQVIINGSQDLADESDESSTDTDVYTAPRTHSSCKVINGKKEGKFKKKLKSKKSRDHECPICYKNFKSGQALGGHKRSHSIGGSEEDNTEVVIKQDNPPIVPCLIDLNLPAPSDD</sequence>
<evidence type="ECO:0000313" key="4">
    <source>
        <dbReference type="EMBL" id="KAK4261020.1"/>
    </source>
</evidence>
<name>A0AAE1K0M8_9FABA</name>
<keyword evidence="1" id="KW-0862">Zinc</keyword>
<dbReference type="Proteomes" id="UP001293593">
    <property type="component" value="Unassembled WGS sequence"/>
</dbReference>
<dbReference type="PANTHER" id="PTHR46869">
    <property type="entry name" value="C2H2-LIKE ZINC FINGER PROTEIN"/>
    <property type="match status" value="1"/>
</dbReference>
<dbReference type="GO" id="GO:0008270">
    <property type="term" value="F:zinc ion binding"/>
    <property type="evidence" value="ECO:0007669"/>
    <property type="project" value="UniProtKB-KW"/>
</dbReference>
<dbReference type="SUPFAM" id="SSF57667">
    <property type="entry name" value="beta-beta-alpha zinc fingers"/>
    <property type="match status" value="2"/>
</dbReference>
<dbReference type="PROSITE" id="PS50157">
    <property type="entry name" value="ZINC_FINGER_C2H2_2"/>
    <property type="match status" value="3"/>
</dbReference>
<feature type="domain" description="C2H2-type" evidence="3">
    <location>
        <begin position="488"/>
        <end position="511"/>
    </location>
</feature>
<protein>
    <recommendedName>
        <fullName evidence="3">C2H2-type domain-containing protein</fullName>
    </recommendedName>
</protein>
<feature type="region of interest" description="Disordered" evidence="2">
    <location>
        <begin position="35"/>
        <end position="86"/>
    </location>
</feature>
<evidence type="ECO:0000259" key="3">
    <source>
        <dbReference type="PROSITE" id="PS50157"/>
    </source>
</evidence>